<dbReference type="InterPro" id="IPR051796">
    <property type="entry name" value="ISF_SsuE-like"/>
</dbReference>
<proteinExistence type="predicted"/>
<feature type="domain" description="NADPH-dependent FMN reductase-like" evidence="3">
    <location>
        <begin position="1"/>
        <end position="139"/>
    </location>
</feature>
<name>A0A174BEZ9_9FIRM</name>
<evidence type="ECO:0000313" key="5">
    <source>
        <dbReference type="EMBL" id="CUN99317.1"/>
    </source>
</evidence>
<evidence type="ECO:0000313" key="6">
    <source>
        <dbReference type="Proteomes" id="UP000095447"/>
    </source>
</evidence>
<dbReference type="AlphaFoldDB" id="A0A174BEZ9"/>
<dbReference type="InterPro" id="IPR029039">
    <property type="entry name" value="Flavoprotein-like_sf"/>
</dbReference>
<dbReference type="EMBL" id="CYZP01000010">
    <property type="protein sequence ID" value="CUN92407.1"/>
    <property type="molecule type" value="Genomic_DNA"/>
</dbReference>
<evidence type="ECO:0000313" key="4">
    <source>
        <dbReference type="EMBL" id="CUN92407.1"/>
    </source>
</evidence>
<evidence type="ECO:0000313" key="7">
    <source>
        <dbReference type="Proteomes" id="UP000095645"/>
    </source>
</evidence>
<keyword evidence="2" id="KW-0288">FMN</keyword>
<protein>
    <submittedName>
        <fullName evidence="5">NADPH-dependent FMN reductase</fullName>
    </submittedName>
</protein>
<evidence type="ECO:0000259" key="3">
    <source>
        <dbReference type="Pfam" id="PF03358"/>
    </source>
</evidence>
<keyword evidence="1" id="KW-0285">Flavoprotein</keyword>
<dbReference type="EMBL" id="CYZA01000008">
    <property type="protein sequence ID" value="CUN99317.1"/>
    <property type="molecule type" value="Genomic_DNA"/>
</dbReference>
<dbReference type="PANTHER" id="PTHR43278">
    <property type="entry name" value="NAD(P)H-DEPENDENT FMN-CONTAINING OXIDOREDUCTASE YWQN-RELATED"/>
    <property type="match status" value="1"/>
</dbReference>
<dbReference type="InterPro" id="IPR005025">
    <property type="entry name" value="FMN_Rdtase-like_dom"/>
</dbReference>
<sequence>MKTLIFNGSPRKNGETAYMIRTLQENLGGDFKVVNAYRADIRPCIDCRWCFDHAGCAVKDEWQEVLSYIEECDHIIMASPVYFEEVTGMLLAVMSRLQTYFSARYIRKEEPVPKKKTGAVLLTAGSIGPREKAESTAEMLLRQMSCDSLGTVYVNRTDKVPVRDREDIIQEIKDLAGRLRTAE</sequence>
<reference evidence="6 7" key="1">
    <citation type="submission" date="2015-09" db="EMBL/GenBank/DDBJ databases">
        <authorList>
            <consortium name="Pathogen Informatics"/>
        </authorList>
    </citation>
    <scope>NUCLEOTIDE SEQUENCE [LARGE SCALE GENOMIC DNA]</scope>
    <source>
        <strain evidence="5 6">2789STDY5608838</strain>
        <strain evidence="4 7">2789STDY5834861</strain>
    </source>
</reference>
<dbReference type="SUPFAM" id="SSF52218">
    <property type="entry name" value="Flavoproteins"/>
    <property type="match status" value="1"/>
</dbReference>
<organism evidence="5 6">
    <name type="scientific">Blautia obeum</name>
    <dbReference type="NCBI Taxonomy" id="40520"/>
    <lineage>
        <taxon>Bacteria</taxon>
        <taxon>Bacillati</taxon>
        <taxon>Bacillota</taxon>
        <taxon>Clostridia</taxon>
        <taxon>Lachnospirales</taxon>
        <taxon>Lachnospiraceae</taxon>
        <taxon>Blautia</taxon>
    </lineage>
</organism>
<dbReference type="Proteomes" id="UP000095447">
    <property type="component" value="Unassembled WGS sequence"/>
</dbReference>
<dbReference type="GO" id="GO:0016491">
    <property type="term" value="F:oxidoreductase activity"/>
    <property type="evidence" value="ECO:0007669"/>
    <property type="project" value="InterPro"/>
</dbReference>
<dbReference type="GeneID" id="75078437"/>
<accession>A0A174BEZ9</accession>
<dbReference type="RefSeq" id="WP_025576904.1">
    <property type="nucleotide sequence ID" value="NZ_CYZA01000008.1"/>
</dbReference>
<evidence type="ECO:0000256" key="2">
    <source>
        <dbReference type="ARBA" id="ARBA00022643"/>
    </source>
</evidence>
<evidence type="ECO:0000256" key="1">
    <source>
        <dbReference type="ARBA" id="ARBA00022630"/>
    </source>
</evidence>
<gene>
    <name evidence="5" type="ORF">ERS852395_01866</name>
    <name evidence="4" type="ORF">ERS852476_01429</name>
</gene>
<dbReference type="Gene3D" id="3.40.50.360">
    <property type="match status" value="1"/>
</dbReference>
<dbReference type="PANTHER" id="PTHR43278:SF2">
    <property type="entry name" value="IRON-SULFUR FLAVOPROTEIN"/>
    <property type="match status" value="1"/>
</dbReference>
<dbReference type="Proteomes" id="UP000095645">
    <property type="component" value="Unassembled WGS sequence"/>
</dbReference>
<dbReference type="Pfam" id="PF03358">
    <property type="entry name" value="FMN_red"/>
    <property type="match status" value="1"/>
</dbReference>